<evidence type="ECO:0000313" key="8">
    <source>
        <dbReference type="EMBL" id="KZV84303.1"/>
    </source>
</evidence>
<protein>
    <recommendedName>
        <fullName evidence="7">BHLH domain-containing protein</fullName>
    </recommendedName>
</protein>
<feature type="compositionally biased region" description="Basic and acidic residues" evidence="6">
    <location>
        <begin position="189"/>
        <end position="207"/>
    </location>
</feature>
<dbReference type="PANTHER" id="PTHR15741">
    <property type="entry name" value="BASIC HELIX-LOOP-HELIX ZIP TRANSCRIPTION FACTOR"/>
    <property type="match status" value="1"/>
</dbReference>
<keyword evidence="4" id="KW-0804">Transcription</keyword>
<evidence type="ECO:0000259" key="7">
    <source>
        <dbReference type="PROSITE" id="PS50888"/>
    </source>
</evidence>
<evidence type="ECO:0000256" key="3">
    <source>
        <dbReference type="ARBA" id="ARBA00023125"/>
    </source>
</evidence>
<dbReference type="STRING" id="1314781.A0A165DDQ2"/>
<dbReference type="Gene3D" id="4.10.280.10">
    <property type="entry name" value="Helix-loop-helix DNA-binding domain"/>
    <property type="match status" value="1"/>
</dbReference>
<keyword evidence="3" id="KW-0238">DNA-binding</keyword>
<keyword evidence="5" id="KW-0539">Nucleus</keyword>
<reference evidence="8 9" key="1">
    <citation type="journal article" date="2016" name="Mol. Biol. Evol.">
        <title>Comparative Genomics of Early-Diverging Mushroom-Forming Fungi Provides Insights into the Origins of Lignocellulose Decay Capabilities.</title>
        <authorList>
            <person name="Nagy L.G."/>
            <person name="Riley R."/>
            <person name="Tritt A."/>
            <person name="Adam C."/>
            <person name="Daum C."/>
            <person name="Floudas D."/>
            <person name="Sun H."/>
            <person name="Yadav J.S."/>
            <person name="Pangilinan J."/>
            <person name="Larsson K.H."/>
            <person name="Matsuura K."/>
            <person name="Barry K."/>
            <person name="Labutti K."/>
            <person name="Kuo R."/>
            <person name="Ohm R.A."/>
            <person name="Bhattacharya S.S."/>
            <person name="Shirouzu T."/>
            <person name="Yoshinaga Y."/>
            <person name="Martin F.M."/>
            <person name="Grigoriev I.V."/>
            <person name="Hibbett D.S."/>
        </authorList>
    </citation>
    <scope>NUCLEOTIDE SEQUENCE [LARGE SCALE GENOMIC DNA]</scope>
    <source>
        <strain evidence="8 9">HHB12029</strain>
    </source>
</reference>
<dbReference type="AlphaFoldDB" id="A0A165DDQ2"/>
<dbReference type="GO" id="GO:0046983">
    <property type="term" value="F:protein dimerization activity"/>
    <property type="evidence" value="ECO:0007669"/>
    <property type="project" value="InterPro"/>
</dbReference>
<dbReference type="PROSITE" id="PS50888">
    <property type="entry name" value="BHLH"/>
    <property type="match status" value="1"/>
</dbReference>
<proteinExistence type="predicted"/>
<dbReference type="EMBL" id="KV426231">
    <property type="protein sequence ID" value="KZV84303.1"/>
    <property type="molecule type" value="Genomic_DNA"/>
</dbReference>
<dbReference type="GO" id="GO:0000978">
    <property type="term" value="F:RNA polymerase II cis-regulatory region sequence-specific DNA binding"/>
    <property type="evidence" value="ECO:0007669"/>
    <property type="project" value="TreeGrafter"/>
</dbReference>
<evidence type="ECO:0000313" key="9">
    <source>
        <dbReference type="Proteomes" id="UP000077266"/>
    </source>
</evidence>
<feature type="region of interest" description="Disordered" evidence="6">
    <location>
        <begin position="60"/>
        <end position="80"/>
    </location>
</feature>
<evidence type="ECO:0000256" key="1">
    <source>
        <dbReference type="ARBA" id="ARBA00004123"/>
    </source>
</evidence>
<dbReference type="InParanoid" id="A0A165DDQ2"/>
<dbReference type="InterPro" id="IPR052207">
    <property type="entry name" value="Max-like/E-box_TFs"/>
</dbReference>
<gene>
    <name evidence="8" type="ORF">EXIGLDRAFT_776685</name>
</gene>
<feature type="domain" description="BHLH" evidence="7">
    <location>
        <begin position="193"/>
        <end position="243"/>
    </location>
</feature>
<dbReference type="Pfam" id="PF00010">
    <property type="entry name" value="HLH"/>
    <property type="match status" value="1"/>
</dbReference>
<dbReference type="InterPro" id="IPR036638">
    <property type="entry name" value="HLH_DNA-bd_sf"/>
</dbReference>
<sequence>MDKSSPVFMDSAAPFGFDFADQFLQYQPSTYGVPIPQASPRLGFSNLNIGTPEFGSYPGAATYTSSAPTTPNQRPFTPIDAISPQITSLSHAQLSGASDNDGFNSSGKRSRDHSGRSESPLSGPASQPGAGLVHRQPLRRGSSTTTTRSRLAKRRARDDDLDSDEDIGDGDYAPAGTDSYDGPLKTGVKRKEDVRKQRIESEQRRRDELREGYRKLKDVLPSSNQKSSKVSLLDRATLHIKYLEMTQQQLQARLQAAEMETQRLRLVNEKMMLATAEHNQQAMAAAAAQVSMAHY</sequence>
<name>A0A165DDQ2_EXIGL</name>
<evidence type="ECO:0000256" key="4">
    <source>
        <dbReference type="ARBA" id="ARBA00023163"/>
    </source>
</evidence>
<feature type="region of interest" description="Disordered" evidence="6">
    <location>
        <begin position="94"/>
        <end position="207"/>
    </location>
</feature>
<keyword evidence="2" id="KW-0805">Transcription regulation</keyword>
<feature type="compositionally biased region" description="Low complexity" evidence="6">
    <location>
        <begin position="139"/>
        <end position="149"/>
    </location>
</feature>
<feature type="compositionally biased region" description="Polar residues" evidence="6">
    <location>
        <begin position="94"/>
        <end position="107"/>
    </location>
</feature>
<evidence type="ECO:0000256" key="2">
    <source>
        <dbReference type="ARBA" id="ARBA00023015"/>
    </source>
</evidence>
<dbReference type="CDD" id="cd00083">
    <property type="entry name" value="bHLH_SF"/>
    <property type="match status" value="1"/>
</dbReference>
<dbReference type="GO" id="GO:0000981">
    <property type="term" value="F:DNA-binding transcription factor activity, RNA polymerase II-specific"/>
    <property type="evidence" value="ECO:0007669"/>
    <property type="project" value="TreeGrafter"/>
</dbReference>
<comment type="subcellular location">
    <subcellularLocation>
        <location evidence="1">Nucleus</location>
    </subcellularLocation>
</comment>
<dbReference type="PANTHER" id="PTHR15741:SF27">
    <property type="entry name" value="TRANSCRIPTION FACTOR AP-4"/>
    <property type="match status" value="1"/>
</dbReference>
<feature type="compositionally biased region" description="Low complexity" evidence="6">
    <location>
        <begin position="60"/>
        <end position="71"/>
    </location>
</feature>
<dbReference type="SUPFAM" id="SSF47459">
    <property type="entry name" value="HLH, helix-loop-helix DNA-binding domain"/>
    <property type="match status" value="1"/>
</dbReference>
<organism evidence="8 9">
    <name type="scientific">Exidia glandulosa HHB12029</name>
    <dbReference type="NCBI Taxonomy" id="1314781"/>
    <lineage>
        <taxon>Eukaryota</taxon>
        <taxon>Fungi</taxon>
        <taxon>Dikarya</taxon>
        <taxon>Basidiomycota</taxon>
        <taxon>Agaricomycotina</taxon>
        <taxon>Agaricomycetes</taxon>
        <taxon>Auriculariales</taxon>
        <taxon>Exidiaceae</taxon>
        <taxon>Exidia</taxon>
    </lineage>
</organism>
<dbReference type="SMART" id="SM00353">
    <property type="entry name" value="HLH"/>
    <property type="match status" value="1"/>
</dbReference>
<evidence type="ECO:0000256" key="6">
    <source>
        <dbReference type="SAM" id="MobiDB-lite"/>
    </source>
</evidence>
<dbReference type="OrthoDB" id="5778525at2759"/>
<dbReference type="InterPro" id="IPR011598">
    <property type="entry name" value="bHLH_dom"/>
</dbReference>
<dbReference type="GO" id="GO:0005634">
    <property type="term" value="C:nucleus"/>
    <property type="evidence" value="ECO:0007669"/>
    <property type="project" value="UniProtKB-SubCell"/>
</dbReference>
<dbReference type="Proteomes" id="UP000077266">
    <property type="component" value="Unassembled WGS sequence"/>
</dbReference>
<keyword evidence="9" id="KW-1185">Reference proteome</keyword>
<evidence type="ECO:0000256" key="5">
    <source>
        <dbReference type="ARBA" id="ARBA00023242"/>
    </source>
</evidence>
<accession>A0A165DDQ2</accession>
<feature type="compositionally biased region" description="Acidic residues" evidence="6">
    <location>
        <begin position="159"/>
        <end position="169"/>
    </location>
</feature>